<keyword evidence="6" id="KW-0808">Transferase</keyword>
<feature type="transmembrane region" description="Helical" evidence="13">
    <location>
        <begin position="184"/>
        <end position="211"/>
    </location>
</feature>
<dbReference type="CDD" id="cd10322">
    <property type="entry name" value="SLC5sbd"/>
    <property type="match status" value="1"/>
</dbReference>
<keyword evidence="9 13" id="KW-1133">Transmembrane helix</keyword>
<evidence type="ECO:0000256" key="7">
    <source>
        <dbReference type="ARBA" id="ARBA00022692"/>
    </source>
</evidence>
<dbReference type="InterPro" id="IPR035965">
    <property type="entry name" value="PAS-like_dom_sf"/>
</dbReference>
<evidence type="ECO:0000256" key="6">
    <source>
        <dbReference type="ARBA" id="ARBA00022679"/>
    </source>
</evidence>
<dbReference type="CDD" id="cd00130">
    <property type="entry name" value="PAS"/>
    <property type="match status" value="1"/>
</dbReference>
<keyword evidence="8" id="KW-0418">Kinase</keyword>
<comment type="caution">
    <text evidence="16">The sequence shown here is derived from an EMBL/GenBank/DDBJ whole genome shotgun (WGS) entry which is preliminary data.</text>
</comment>
<dbReference type="Pfam" id="PF12860">
    <property type="entry name" value="PAS_7"/>
    <property type="match status" value="1"/>
</dbReference>
<comment type="catalytic activity">
    <reaction evidence="1">
        <text>ATP + protein L-histidine = ADP + protein N-phospho-L-histidine.</text>
        <dbReference type="EC" id="2.7.13.3"/>
    </reaction>
</comment>
<dbReference type="PANTHER" id="PTHR43047">
    <property type="entry name" value="TWO-COMPONENT HISTIDINE PROTEIN KINASE"/>
    <property type="match status" value="1"/>
</dbReference>
<dbReference type="Proteomes" id="UP001460888">
    <property type="component" value="Unassembled WGS sequence"/>
</dbReference>
<feature type="transmembrane region" description="Helical" evidence="13">
    <location>
        <begin position="29"/>
        <end position="45"/>
    </location>
</feature>
<dbReference type="SUPFAM" id="SSF55874">
    <property type="entry name" value="ATPase domain of HSP90 chaperone/DNA topoisomerase II/histidine kinase"/>
    <property type="match status" value="1"/>
</dbReference>
<comment type="similarity">
    <text evidence="3">Belongs to the sodium:solute symporter (SSF) (TC 2.A.21) family.</text>
</comment>
<comment type="subcellular location">
    <subcellularLocation>
        <location evidence="2">Membrane</location>
        <topology evidence="2">Multi-pass membrane protein</topology>
    </subcellularLocation>
</comment>
<feature type="modified residue" description="4-aspartylphosphate" evidence="11">
    <location>
        <position position="1107"/>
    </location>
</feature>
<dbReference type="InterPro" id="IPR004358">
    <property type="entry name" value="Sig_transdc_His_kin-like_C"/>
</dbReference>
<dbReference type="InterPro" id="IPR003661">
    <property type="entry name" value="HisK_dim/P_dom"/>
</dbReference>
<evidence type="ECO:0000256" key="10">
    <source>
        <dbReference type="ARBA" id="ARBA00023136"/>
    </source>
</evidence>
<keyword evidence="10 13" id="KW-0472">Membrane</keyword>
<dbReference type="Pfam" id="PF02518">
    <property type="entry name" value="HATPase_c"/>
    <property type="match status" value="1"/>
</dbReference>
<feature type="transmembrane region" description="Helical" evidence="13">
    <location>
        <begin position="105"/>
        <end position="123"/>
    </location>
</feature>
<evidence type="ECO:0000256" key="8">
    <source>
        <dbReference type="ARBA" id="ARBA00022777"/>
    </source>
</evidence>
<feature type="region of interest" description="Disordered" evidence="12">
    <location>
        <begin position="783"/>
        <end position="810"/>
    </location>
</feature>
<dbReference type="PROSITE" id="PS50283">
    <property type="entry name" value="NA_SOLUT_SYMP_3"/>
    <property type="match status" value="1"/>
</dbReference>
<dbReference type="SMART" id="SM00448">
    <property type="entry name" value="REC"/>
    <property type="match status" value="1"/>
</dbReference>
<evidence type="ECO:0000256" key="12">
    <source>
        <dbReference type="SAM" id="MobiDB-lite"/>
    </source>
</evidence>
<dbReference type="InterPro" id="IPR036890">
    <property type="entry name" value="HATPase_C_sf"/>
</dbReference>
<feature type="transmembrane region" description="Helical" evidence="13">
    <location>
        <begin position="276"/>
        <end position="300"/>
    </location>
</feature>
<keyword evidence="17" id="KW-1185">Reference proteome</keyword>
<sequence>MVYIGILFAIAYLGDRRGRAHKRPGPRPIVYALSLAVYCTSWTFFGNVGSAATQGWTYLPIYVGPMVALLVFSPILRKMLLIAKQQNTTSIADFIAARYGKSQGLAALVSGIALLVVLPYIALQLKALTMSFYTLSQGARATNVAATPDVPWVDTGLYVAVLMAVFTIFFGTRHVNPRESHQGLILAIAFESVVKLAAFLCVGLFVVYGMFNGLDDLFTQASGVEKFNALFDAPLLEPRFITTCILAVAATLCLPRQFHVGVVENTDTRDLSTARWLFPLYLLLMSLFVVPVAAAGLVLFEPGEINPDRFVLALPLHADAHVVALFAYIGGVSAGTSMVIMATVTLATMLCNEVVVPLALRMPRLGFAGKRDLGNALLHIRRALIVAILVLAWCCYRLFGTSEALASIGLLSFAGVALFLPPLIGGLYIRSIGRRGVMAGLAAGLAVWGYTLVLPNLAAVGWFETAWVMTGPFHISWLAPQALFGYDFGDQLTHGVFWILATDIAVMIAVSLNSSTSLIERSQAVAFVDLGVQRPQRRRIEPKQPAIRVAELEVLLQRFLGVQAARAALEEYGGNHDRDMLSNQLVDAHLLQFAERRLAGVVGSASARLMLASGLRQRDLAIEDMVRLIDRTADAVQFNRSVLQAALENIDQGISVIDQDLRLVAWNSRYLELFEYPPGLVRTGRPVADLIRFNAMRGECGPGPVEEHVRKRLAHMRDGRPHRFERHRHNDTVLQMTGSPMPGGGFVTTFNDITAFKRTEAALTRANEQLEGRVAERTAALSRANEGLRRENDQRAQAQQAAHEARREAERANLSKTRFLAAASHDLLQPLNAARLFAATARDGNGARQGEALTHIQTSLEAAQALLEPLLDISKIDAGAWDIDPAPFPLAQVLEPLTAEFAVLASDSGLALHSVASSCWVRSDPALLRRILQNFLSNAVRYTDGGRVLLGVRRGADTIRIQVWDTGPGIEEEQLGSIFEEFSRGSPDHAASDRGLGLGLSLADRMARLLGHEIEVRSKPGRGTMFCLTLERVAPAVQPLSTPVAATQREDIQTLAGLQILCVDDDDASLDALAGLLERWEAECITAPAVDAGAVVADIPIDIAVLDYDLGSDTPDGLTLAESIRAIRSVACVLITANRDQAIVERARGMGVTVLYKPLAPAKLRATLARLATDAASA</sequence>
<protein>
    <recommendedName>
        <fullName evidence="4">histidine kinase</fullName>
        <ecNumber evidence="4">2.7.13.3</ecNumber>
    </recommendedName>
</protein>
<evidence type="ECO:0000256" key="11">
    <source>
        <dbReference type="PROSITE-ProRule" id="PRU00169"/>
    </source>
</evidence>
<dbReference type="SUPFAM" id="SSF55785">
    <property type="entry name" value="PYP-like sensor domain (PAS domain)"/>
    <property type="match status" value="1"/>
</dbReference>
<feature type="transmembrane region" description="Helical" evidence="13">
    <location>
        <begin position="155"/>
        <end position="172"/>
    </location>
</feature>
<dbReference type="CDD" id="cd00082">
    <property type="entry name" value="HisKA"/>
    <property type="match status" value="1"/>
</dbReference>
<dbReference type="RefSeq" id="WP_353108351.1">
    <property type="nucleotide sequence ID" value="NZ_APND01000001.1"/>
</dbReference>
<proteinExistence type="inferred from homology"/>
<dbReference type="Gene3D" id="1.20.1730.10">
    <property type="entry name" value="Sodium/glucose cotransporter"/>
    <property type="match status" value="1"/>
</dbReference>
<dbReference type="InterPro" id="IPR003594">
    <property type="entry name" value="HATPase_dom"/>
</dbReference>
<evidence type="ECO:0000313" key="16">
    <source>
        <dbReference type="EMBL" id="MES1927703.1"/>
    </source>
</evidence>
<gene>
    <name evidence="16" type="ORF">SADO_00565</name>
</gene>
<dbReference type="Gene3D" id="3.30.450.20">
    <property type="entry name" value="PAS domain"/>
    <property type="match status" value="1"/>
</dbReference>
<dbReference type="InterPro" id="IPR005467">
    <property type="entry name" value="His_kinase_dom"/>
</dbReference>
<dbReference type="Gene3D" id="3.40.50.2300">
    <property type="match status" value="1"/>
</dbReference>
<evidence type="ECO:0000259" key="15">
    <source>
        <dbReference type="PROSITE" id="PS50110"/>
    </source>
</evidence>
<organism evidence="16 17">
    <name type="scientific">Salinisphaera dokdonensis CL-ES53</name>
    <dbReference type="NCBI Taxonomy" id="1304272"/>
    <lineage>
        <taxon>Bacteria</taxon>
        <taxon>Pseudomonadati</taxon>
        <taxon>Pseudomonadota</taxon>
        <taxon>Gammaproteobacteria</taxon>
        <taxon>Salinisphaerales</taxon>
        <taxon>Salinisphaeraceae</taxon>
        <taxon>Salinisphaera</taxon>
    </lineage>
</organism>
<dbReference type="SUPFAM" id="SSF47384">
    <property type="entry name" value="Homodimeric domain of signal transducing histidine kinase"/>
    <property type="match status" value="1"/>
</dbReference>
<dbReference type="InterPro" id="IPR038377">
    <property type="entry name" value="Na/Glc_symporter_sf"/>
</dbReference>
<accession>A0ABV2AVR8</accession>
<feature type="transmembrane region" description="Helical" evidence="13">
    <location>
        <begin position="405"/>
        <end position="429"/>
    </location>
</feature>
<evidence type="ECO:0000256" key="9">
    <source>
        <dbReference type="ARBA" id="ARBA00022989"/>
    </source>
</evidence>
<dbReference type="SUPFAM" id="SSF52172">
    <property type="entry name" value="CheY-like"/>
    <property type="match status" value="1"/>
</dbReference>
<dbReference type="SMART" id="SM00387">
    <property type="entry name" value="HATPase_c"/>
    <property type="match status" value="1"/>
</dbReference>
<feature type="domain" description="Response regulatory" evidence="15">
    <location>
        <begin position="1059"/>
        <end position="1172"/>
    </location>
</feature>
<dbReference type="SMART" id="SM00388">
    <property type="entry name" value="HisKA"/>
    <property type="match status" value="1"/>
</dbReference>
<feature type="transmembrane region" description="Helical" evidence="13">
    <location>
        <begin position="380"/>
        <end position="399"/>
    </location>
</feature>
<dbReference type="InterPro" id="IPR001734">
    <property type="entry name" value="Na/solute_symporter"/>
</dbReference>
<dbReference type="PRINTS" id="PR00344">
    <property type="entry name" value="BCTRLSENSOR"/>
</dbReference>
<evidence type="ECO:0000313" key="17">
    <source>
        <dbReference type="Proteomes" id="UP001460888"/>
    </source>
</evidence>
<evidence type="ECO:0000256" key="3">
    <source>
        <dbReference type="ARBA" id="ARBA00006434"/>
    </source>
</evidence>
<name>A0ABV2AVR8_9GAMM</name>
<dbReference type="PANTHER" id="PTHR43047:SF9">
    <property type="entry name" value="HISTIDINE KINASE"/>
    <property type="match status" value="1"/>
</dbReference>
<evidence type="ECO:0000256" key="2">
    <source>
        <dbReference type="ARBA" id="ARBA00004141"/>
    </source>
</evidence>
<keyword evidence="5 11" id="KW-0597">Phosphoprotein</keyword>
<dbReference type="PROSITE" id="PS50110">
    <property type="entry name" value="RESPONSE_REGULATORY"/>
    <property type="match status" value="1"/>
</dbReference>
<dbReference type="InterPro" id="IPR036097">
    <property type="entry name" value="HisK_dim/P_sf"/>
</dbReference>
<evidence type="ECO:0000256" key="5">
    <source>
        <dbReference type="ARBA" id="ARBA00022553"/>
    </source>
</evidence>
<dbReference type="Pfam" id="PF00512">
    <property type="entry name" value="HisKA"/>
    <property type="match status" value="1"/>
</dbReference>
<evidence type="ECO:0000256" key="4">
    <source>
        <dbReference type="ARBA" id="ARBA00012438"/>
    </source>
</evidence>
<dbReference type="EC" id="2.7.13.3" evidence="4"/>
<dbReference type="InterPro" id="IPR011006">
    <property type="entry name" value="CheY-like_superfamily"/>
</dbReference>
<dbReference type="InterPro" id="IPR001789">
    <property type="entry name" value="Sig_transdc_resp-reg_receiver"/>
</dbReference>
<dbReference type="InterPro" id="IPR000014">
    <property type="entry name" value="PAS"/>
</dbReference>
<evidence type="ECO:0000256" key="13">
    <source>
        <dbReference type="SAM" id="Phobius"/>
    </source>
</evidence>
<dbReference type="PROSITE" id="PS50109">
    <property type="entry name" value="HIS_KIN"/>
    <property type="match status" value="1"/>
</dbReference>
<dbReference type="Pfam" id="PF00072">
    <property type="entry name" value="Response_reg"/>
    <property type="match status" value="1"/>
</dbReference>
<feature type="transmembrane region" description="Helical" evidence="13">
    <location>
        <begin position="441"/>
        <end position="463"/>
    </location>
</feature>
<feature type="domain" description="Histidine kinase" evidence="14">
    <location>
        <begin position="822"/>
        <end position="1034"/>
    </location>
</feature>
<feature type="transmembrane region" description="Helical" evidence="13">
    <location>
        <begin position="312"/>
        <end position="332"/>
    </location>
</feature>
<feature type="transmembrane region" description="Helical" evidence="13">
    <location>
        <begin position="57"/>
        <end position="76"/>
    </location>
</feature>
<dbReference type="Gene3D" id="1.10.287.130">
    <property type="match status" value="1"/>
</dbReference>
<evidence type="ECO:0000256" key="1">
    <source>
        <dbReference type="ARBA" id="ARBA00000085"/>
    </source>
</evidence>
<keyword evidence="7 13" id="KW-0812">Transmembrane</keyword>
<evidence type="ECO:0000259" key="14">
    <source>
        <dbReference type="PROSITE" id="PS50109"/>
    </source>
</evidence>
<dbReference type="Gene3D" id="3.30.565.10">
    <property type="entry name" value="Histidine kinase-like ATPase, C-terminal domain"/>
    <property type="match status" value="1"/>
</dbReference>
<dbReference type="EMBL" id="APND01000001">
    <property type="protein sequence ID" value="MES1927703.1"/>
    <property type="molecule type" value="Genomic_DNA"/>
</dbReference>
<reference evidence="16 17" key="1">
    <citation type="submission" date="2013-03" db="EMBL/GenBank/DDBJ databases">
        <title>Salinisphaera dokdonensis CL-ES53 Genome Sequencing.</title>
        <authorList>
            <person name="Li C."/>
            <person name="Lai Q."/>
            <person name="Shao Z."/>
        </authorList>
    </citation>
    <scope>NUCLEOTIDE SEQUENCE [LARGE SCALE GENOMIC DNA]</scope>
    <source>
        <strain evidence="16 17">CL-ES53</strain>
    </source>
</reference>
<dbReference type="CDD" id="cd00075">
    <property type="entry name" value="HATPase"/>
    <property type="match status" value="1"/>
</dbReference>